<dbReference type="SUPFAM" id="SSF53335">
    <property type="entry name" value="S-adenosyl-L-methionine-dependent methyltransferases"/>
    <property type="match status" value="1"/>
</dbReference>
<dbReference type="Pfam" id="PF02086">
    <property type="entry name" value="MethyltransfD12"/>
    <property type="match status" value="1"/>
</dbReference>
<dbReference type="Gene3D" id="1.10.1020.10">
    <property type="entry name" value="Adenine-specific Methyltransferase, Domain 2"/>
    <property type="match status" value="1"/>
</dbReference>
<dbReference type="PANTHER" id="PTHR30481:SF4">
    <property type="entry name" value="SITE-SPECIFIC DNA-METHYLTRANSFERASE (ADENINE-SPECIFIC)"/>
    <property type="match status" value="1"/>
</dbReference>
<gene>
    <name evidence="7" type="ORF">AUC70_11645</name>
</gene>
<dbReference type="InterPro" id="IPR029063">
    <property type="entry name" value="SAM-dependent_MTases_sf"/>
</dbReference>
<accession>A0A1E3VJ28</accession>
<comment type="catalytic activity">
    <reaction evidence="6">
        <text>a 2'-deoxyadenosine in DNA + S-adenosyl-L-methionine = an N(6)-methyl-2'-deoxyadenosine in DNA + S-adenosyl-L-homocysteine + H(+)</text>
        <dbReference type="Rhea" id="RHEA:15197"/>
        <dbReference type="Rhea" id="RHEA-COMP:12418"/>
        <dbReference type="Rhea" id="RHEA-COMP:12419"/>
        <dbReference type="ChEBI" id="CHEBI:15378"/>
        <dbReference type="ChEBI" id="CHEBI:57856"/>
        <dbReference type="ChEBI" id="CHEBI:59789"/>
        <dbReference type="ChEBI" id="CHEBI:90615"/>
        <dbReference type="ChEBI" id="CHEBI:90616"/>
        <dbReference type="EC" id="2.1.1.72"/>
    </reaction>
</comment>
<dbReference type="PANTHER" id="PTHR30481">
    <property type="entry name" value="DNA ADENINE METHYLASE"/>
    <property type="match status" value="1"/>
</dbReference>
<protein>
    <recommendedName>
        <fullName evidence="2">site-specific DNA-methyltransferase (adenine-specific)</fullName>
        <ecNumber evidence="2">2.1.1.72</ecNumber>
    </recommendedName>
</protein>
<keyword evidence="4 7" id="KW-0808">Transferase</keyword>
<evidence type="ECO:0000256" key="3">
    <source>
        <dbReference type="ARBA" id="ARBA00022603"/>
    </source>
</evidence>
<evidence type="ECO:0000313" key="8">
    <source>
        <dbReference type="Proteomes" id="UP000094172"/>
    </source>
</evidence>
<evidence type="ECO:0000256" key="1">
    <source>
        <dbReference type="ARBA" id="ARBA00006594"/>
    </source>
</evidence>
<dbReference type="RefSeq" id="WP_069445575.1">
    <property type="nucleotide sequence ID" value="NZ_LPWE01000014.1"/>
</dbReference>
<dbReference type="GO" id="GO:0032259">
    <property type="term" value="P:methylation"/>
    <property type="evidence" value="ECO:0007669"/>
    <property type="project" value="UniProtKB-KW"/>
</dbReference>
<dbReference type="EC" id="2.1.1.72" evidence="2"/>
<proteinExistence type="inferred from homology"/>
<dbReference type="EMBL" id="LPWE01000014">
    <property type="protein sequence ID" value="ODR93512.1"/>
    <property type="molecule type" value="Genomic_DNA"/>
</dbReference>
<organism evidence="7 8">
    <name type="scientific">Methyloceanibacter stevinii</name>
    <dbReference type="NCBI Taxonomy" id="1774970"/>
    <lineage>
        <taxon>Bacteria</taxon>
        <taxon>Pseudomonadati</taxon>
        <taxon>Pseudomonadota</taxon>
        <taxon>Alphaproteobacteria</taxon>
        <taxon>Hyphomicrobiales</taxon>
        <taxon>Hyphomicrobiaceae</taxon>
        <taxon>Methyloceanibacter</taxon>
    </lineage>
</organism>
<dbReference type="Gene3D" id="3.40.50.150">
    <property type="entry name" value="Vaccinia Virus protein VP39"/>
    <property type="match status" value="1"/>
</dbReference>
<dbReference type="AlphaFoldDB" id="A0A1E3VJ28"/>
<dbReference type="PIRSF" id="PIRSF000398">
    <property type="entry name" value="M_m6A_EcoRV"/>
    <property type="match status" value="1"/>
</dbReference>
<evidence type="ECO:0000256" key="2">
    <source>
        <dbReference type="ARBA" id="ARBA00011900"/>
    </source>
</evidence>
<name>A0A1E3VJ28_9HYPH</name>
<keyword evidence="3 7" id="KW-0489">Methyltransferase</keyword>
<sequence length="263" mass="29760">MRNVKPATPAAPYTGGKRNLAGRLVAMIERTPHETYVEPFVGMGGIFFRRSQAAKCEVINDANGEVANLFRILQRHYVPFMDMLRYQLTSRREFERLSRTDPTTLTDLQRAARFLYLQRTAYGGKVDKQNFGVSVGRPGTFDVTKLGPVLEELHERLSGVIIECLGWAEVLDRYDRKGTLFYLDPPYWGTEHIYGRGLFERAEFEALSDRLKALRGRFILSINDVPEIRDAFSWARKTPVTVNYSIQGGGGHPAGELIITGRG</sequence>
<keyword evidence="5" id="KW-0949">S-adenosyl-L-methionine</keyword>
<dbReference type="Proteomes" id="UP000094172">
    <property type="component" value="Unassembled WGS sequence"/>
</dbReference>
<dbReference type="STRING" id="1774970.AUC70_11645"/>
<evidence type="ECO:0000256" key="5">
    <source>
        <dbReference type="ARBA" id="ARBA00022691"/>
    </source>
</evidence>
<dbReference type="GO" id="GO:0006298">
    <property type="term" value="P:mismatch repair"/>
    <property type="evidence" value="ECO:0007669"/>
    <property type="project" value="TreeGrafter"/>
</dbReference>
<dbReference type="GO" id="GO:1904047">
    <property type="term" value="F:S-adenosyl-L-methionine binding"/>
    <property type="evidence" value="ECO:0007669"/>
    <property type="project" value="TreeGrafter"/>
</dbReference>
<keyword evidence="8" id="KW-1185">Reference proteome</keyword>
<reference evidence="7 8" key="1">
    <citation type="journal article" date="2016" name="Environ. Microbiol.">
        <title>New Methyloceanibacter diversity from North Sea sediments includes methanotroph containing solely the soluble methane monooxygenase.</title>
        <authorList>
            <person name="Vekeman B."/>
            <person name="Kerckhof F.M."/>
            <person name="Cremers G."/>
            <person name="de Vos P."/>
            <person name="Vandamme P."/>
            <person name="Boon N."/>
            <person name="Op den Camp H.J."/>
            <person name="Heylen K."/>
        </authorList>
    </citation>
    <scope>NUCLEOTIDE SEQUENCE [LARGE SCALE GENOMIC DNA]</scope>
    <source>
        <strain evidence="7 8">R-67176</strain>
    </source>
</reference>
<comment type="similarity">
    <text evidence="1">Belongs to the N(4)/N(6)-methyltransferase family.</text>
</comment>
<dbReference type="InterPro" id="IPR012327">
    <property type="entry name" value="MeTrfase_D12"/>
</dbReference>
<dbReference type="GO" id="GO:0009007">
    <property type="term" value="F:site-specific DNA-methyltransferase (adenine-specific) activity"/>
    <property type="evidence" value="ECO:0007669"/>
    <property type="project" value="UniProtKB-EC"/>
</dbReference>
<evidence type="ECO:0000256" key="4">
    <source>
        <dbReference type="ARBA" id="ARBA00022679"/>
    </source>
</evidence>
<dbReference type="GO" id="GO:0009307">
    <property type="term" value="P:DNA restriction-modification system"/>
    <property type="evidence" value="ECO:0007669"/>
    <property type="project" value="InterPro"/>
</dbReference>
<dbReference type="InterPro" id="IPR012263">
    <property type="entry name" value="M_m6A_EcoRV"/>
</dbReference>
<dbReference type="PRINTS" id="PR00505">
    <property type="entry name" value="D12N6MTFRASE"/>
</dbReference>
<dbReference type="InterPro" id="IPR023095">
    <property type="entry name" value="Ade_MeTrfase_dom_2"/>
</dbReference>
<comment type="caution">
    <text evidence="7">The sequence shown here is derived from an EMBL/GenBank/DDBJ whole genome shotgun (WGS) entry which is preliminary data.</text>
</comment>
<evidence type="ECO:0000313" key="7">
    <source>
        <dbReference type="EMBL" id="ODR93512.1"/>
    </source>
</evidence>
<dbReference type="GO" id="GO:0043565">
    <property type="term" value="F:sequence-specific DNA binding"/>
    <property type="evidence" value="ECO:0007669"/>
    <property type="project" value="TreeGrafter"/>
</dbReference>
<evidence type="ECO:0000256" key="6">
    <source>
        <dbReference type="ARBA" id="ARBA00047942"/>
    </source>
</evidence>